<dbReference type="GO" id="GO:0005886">
    <property type="term" value="C:plasma membrane"/>
    <property type="evidence" value="ECO:0007669"/>
    <property type="project" value="UniProtKB-SubCell"/>
</dbReference>
<keyword evidence="2" id="KW-1003">Cell membrane</keyword>
<comment type="caution">
    <text evidence="9">The sequence shown here is derived from an EMBL/GenBank/DDBJ whole genome shotgun (WGS) entry which is preliminary data.</text>
</comment>
<evidence type="ECO:0000256" key="3">
    <source>
        <dbReference type="ARBA" id="ARBA00022670"/>
    </source>
</evidence>
<organism evidence="9 10">
    <name type="scientific">Streptomyces shenzhenensis</name>
    <dbReference type="NCBI Taxonomy" id="943815"/>
    <lineage>
        <taxon>Bacteria</taxon>
        <taxon>Bacillati</taxon>
        <taxon>Actinomycetota</taxon>
        <taxon>Actinomycetes</taxon>
        <taxon>Kitasatosporales</taxon>
        <taxon>Streptomycetaceae</taxon>
        <taxon>Streptomyces</taxon>
    </lineage>
</organism>
<keyword evidence="3" id="KW-0645">Protease</keyword>
<comment type="subcellular location">
    <subcellularLocation>
        <location evidence="1">Cell membrane</location>
        <topology evidence="1">Multi-pass membrane protein</topology>
    </subcellularLocation>
</comment>
<dbReference type="RefSeq" id="WP_147481266.1">
    <property type="nucleotide sequence ID" value="NZ_PENI01000040.1"/>
</dbReference>
<protein>
    <recommendedName>
        <fullName evidence="11">Exosortase/archaeosortase family protein</fullName>
    </recommendedName>
</protein>
<dbReference type="InterPro" id="IPR026392">
    <property type="entry name" value="Exo/Archaeosortase_dom"/>
</dbReference>
<keyword evidence="5" id="KW-0378">Hydrolase</keyword>
<dbReference type="EMBL" id="PENI01000040">
    <property type="protein sequence ID" value="RMB80610.1"/>
    <property type="molecule type" value="Genomic_DNA"/>
</dbReference>
<keyword evidence="6 8" id="KW-1133">Transmembrane helix</keyword>
<evidence type="ECO:0000256" key="7">
    <source>
        <dbReference type="ARBA" id="ARBA00023136"/>
    </source>
</evidence>
<keyword evidence="10" id="KW-1185">Reference proteome</keyword>
<feature type="transmembrane region" description="Helical" evidence="8">
    <location>
        <begin position="63"/>
        <end position="85"/>
    </location>
</feature>
<accession>A0A3M0HX30</accession>
<reference evidence="9 10" key="1">
    <citation type="submission" date="2017-11" db="EMBL/GenBank/DDBJ databases">
        <title>Draft genome of actinobacteria isolated from guarana (Paullinia cupana (Mart.) Ducke.</title>
        <authorList>
            <person name="Siqueira K.A."/>
            <person name="Liotti R.G."/>
            <person name="Mendes T.A.O."/>
            <person name="Soares M.A."/>
        </authorList>
    </citation>
    <scope>NUCLEOTIDE SEQUENCE [LARGE SCALE GENOMIC DNA]</scope>
    <source>
        <strain evidence="9 10">193</strain>
    </source>
</reference>
<keyword evidence="4 8" id="KW-0812">Transmembrane</keyword>
<dbReference type="GO" id="GO:0006508">
    <property type="term" value="P:proteolysis"/>
    <property type="evidence" value="ECO:0007669"/>
    <property type="project" value="UniProtKB-KW"/>
</dbReference>
<keyword evidence="7 8" id="KW-0472">Membrane</keyword>
<name>A0A3M0HX30_9ACTN</name>
<evidence type="ECO:0000256" key="8">
    <source>
        <dbReference type="SAM" id="Phobius"/>
    </source>
</evidence>
<evidence type="ECO:0000313" key="10">
    <source>
        <dbReference type="Proteomes" id="UP000270471"/>
    </source>
</evidence>
<dbReference type="GO" id="GO:0008233">
    <property type="term" value="F:peptidase activity"/>
    <property type="evidence" value="ECO:0007669"/>
    <property type="project" value="UniProtKB-KW"/>
</dbReference>
<proteinExistence type="predicted"/>
<dbReference type="Pfam" id="PF09721">
    <property type="entry name" value="Exosortase_EpsH"/>
    <property type="match status" value="1"/>
</dbReference>
<feature type="transmembrane region" description="Helical" evidence="8">
    <location>
        <begin position="94"/>
        <end position="118"/>
    </location>
</feature>
<gene>
    <name evidence="9" type="ORF">CTZ28_39435</name>
</gene>
<evidence type="ECO:0000256" key="4">
    <source>
        <dbReference type="ARBA" id="ARBA00022692"/>
    </source>
</evidence>
<evidence type="ECO:0008006" key="11">
    <source>
        <dbReference type="Google" id="ProtNLM"/>
    </source>
</evidence>
<evidence type="ECO:0000256" key="1">
    <source>
        <dbReference type="ARBA" id="ARBA00004651"/>
    </source>
</evidence>
<dbReference type="NCBIfam" id="TIGR04178">
    <property type="entry name" value="exo_archaeo"/>
    <property type="match status" value="1"/>
</dbReference>
<sequence length="170" mass="18077">MLAAALFFTSGALFAFNGWFRSVEAAMGEYVLGLVTTGTTALNWDQAVTFFGLGTQHAMGLRITAGCSSAMLIIPLLLVGAGFMLSRRSTVTRILAGTAIGAALLVVTNQLRFGLIAWFSQEWGYEGFGWAHTVVGSLLSLVGVALSVTVLLLVAMRHREPQAQLNGVPR</sequence>
<feature type="transmembrane region" description="Helical" evidence="8">
    <location>
        <begin position="130"/>
        <end position="155"/>
    </location>
</feature>
<evidence type="ECO:0000256" key="2">
    <source>
        <dbReference type="ARBA" id="ARBA00022475"/>
    </source>
</evidence>
<dbReference type="Proteomes" id="UP000270471">
    <property type="component" value="Unassembled WGS sequence"/>
</dbReference>
<dbReference type="AlphaFoldDB" id="A0A3M0HX30"/>
<evidence type="ECO:0000313" key="9">
    <source>
        <dbReference type="EMBL" id="RMB80610.1"/>
    </source>
</evidence>
<evidence type="ECO:0000256" key="6">
    <source>
        <dbReference type="ARBA" id="ARBA00022989"/>
    </source>
</evidence>
<evidence type="ECO:0000256" key="5">
    <source>
        <dbReference type="ARBA" id="ARBA00022801"/>
    </source>
</evidence>
<dbReference type="InterPro" id="IPR019127">
    <property type="entry name" value="Exosortase"/>
</dbReference>
<dbReference type="OrthoDB" id="3691358at2"/>